<evidence type="ECO:0000313" key="5">
    <source>
        <dbReference type="Proteomes" id="UP001209570"/>
    </source>
</evidence>
<keyword evidence="2" id="KW-0418">Kinase</keyword>
<keyword evidence="5" id="KW-1185">Reference proteome</keyword>
<evidence type="ECO:0000259" key="3">
    <source>
        <dbReference type="PROSITE" id="PS50290"/>
    </source>
</evidence>
<feature type="domain" description="PI3K/PI4K catalytic" evidence="3">
    <location>
        <begin position="1"/>
        <end position="133"/>
    </location>
</feature>
<organism evidence="4 5">
    <name type="scientific">Pythium insidiosum</name>
    <name type="common">Pythiosis disease agent</name>
    <dbReference type="NCBI Taxonomy" id="114742"/>
    <lineage>
        <taxon>Eukaryota</taxon>
        <taxon>Sar</taxon>
        <taxon>Stramenopiles</taxon>
        <taxon>Oomycota</taxon>
        <taxon>Peronosporomycetes</taxon>
        <taxon>Pythiales</taxon>
        <taxon>Pythiaceae</taxon>
        <taxon>Pythium</taxon>
    </lineage>
</organism>
<dbReference type="SMART" id="SM00146">
    <property type="entry name" value="PI3Kc"/>
    <property type="match status" value="1"/>
</dbReference>
<dbReference type="InterPro" id="IPR036940">
    <property type="entry name" value="PI3/4_kinase_cat_sf"/>
</dbReference>
<evidence type="ECO:0000256" key="1">
    <source>
        <dbReference type="ARBA" id="ARBA00022679"/>
    </source>
</evidence>
<dbReference type="GO" id="GO:0005942">
    <property type="term" value="C:phosphatidylinositol 3-kinase complex"/>
    <property type="evidence" value="ECO:0007669"/>
    <property type="project" value="TreeGrafter"/>
</dbReference>
<accession>A0AAD5LMY3</accession>
<dbReference type="GO" id="GO:0005886">
    <property type="term" value="C:plasma membrane"/>
    <property type="evidence" value="ECO:0007669"/>
    <property type="project" value="TreeGrafter"/>
</dbReference>
<keyword evidence="1" id="KW-0808">Transferase</keyword>
<dbReference type="InterPro" id="IPR011009">
    <property type="entry name" value="Kinase-like_dom_sf"/>
</dbReference>
<protein>
    <recommendedName>
        <fullName evidence="3">PI3K/PI4K catalytic domain-containing protein</fullName>
    </recommendedName>
</protein>
<dbReference type="PANTHER" id="PTHR10048:SF14">
    <property type="entry name" value="LD28067P"/>
    <property type="match status" value="1"/>
</dbReference>
<dbReference type="InterPro" id="IPR015433">
    <property type="entry name" value="PI3/4_kinase"/>
</dbReference>
<dbReference type="Gene3D" id="1.10.1070.11">
    <property type="entry name" value="Phosphatidylinositol 3-/4-kinase, catalytic domain"/>
    <property type="match status" value="1"/>
</dbReference>
<dbReference type="GO" id="GO:0016477">
    <property type="term" value="P:cell migration"/>
    <property type="evidence" value="ECO:0007669"/>
    <property type="project" value="TreeGrafter"/>
</dbReference>
<dbReference type="GO" id="GO:0048015">
    <property type="term" value="P:phosphatidylinositol-mediated signaling"/>
    <property type="evidence" value="ECO:0007669"/>
    <property type="project" value="TreeGrafter"/>
</dbReference>
<dbReference type="GO" id="GO:0005737">
    <property type="term" value="C:cytoplasm"/>
    <property type="evidence" value="ECO:0007669"/>
    <property type="project" value="TreeGrafter"/>
</dbReference>
<sequence>MVRRSGHVFHIDFGHFLGHFKKKFGVRRERAKFVFTPAFAAVLMADPANVEQQPEASIESVFVELCCDAFNAVRHSAQLLLDLCSVMASGELPELQDASDLDWLRRHLLPGASDDNAGEHFVRLIKKSLLSRATLLNDAAHMLKHG</sequence>
<dbReference type="InterPro" id="IPR000403">
    <property type="entry name" value="PI3/4_kinase_cat_dom"/>
</dbReference>
<dbReference type="AlphaFoldDB" id="A0AAD5LMY3"/>
<proteinExistence type="predicted"/>
<dbReference type="PROSITE" id="PS50290">
    <property type="entry name" value="PI3_4_KINASE_3"/>
    <property type="match status" value="1"/>
</dbReference>
<name>A0AAD5LMY3_PYTIN</name>
<dbReference type="GO" id="GO:0043491">
    <property type="term" value="P:phosphatidylinositol 3-kinase/protein kinase B signal transduction"/>
    <property type="evidence" value="ECO:0007669"/>
    <property type="project" value="TreeGrafter"/>
</dbReference>
<dbReference type="Proteomes" id="UP001209570">
    <property type="component" value="Unassembled WGS sequence"/>
</dbReference>
<evidence type="ECO:0000313" key="4">
    <source>
        <dbReference type="EMBL" id="KAJ0403949.1"/>
    </source>
</evidence>
<dbReference type="SUPFAM" id="SSF56112">
    <property type="entry name" value="Protein kinase-like (PK-like)"/>
    <property type="match status" value="1"/>
</dbReference>
<comment type="caution">
    <text evidence="4">The sequence shown here is derived from an EMBL/GenBank/DDBJ whole genome shotgun (WGS) entry which is preliminary data.</text>
</comment>
<dbReference type="GO" id="GO:0035005">
    <property type="term" value="F:1-phosphatidylinositol-4-phosphate 3-kinase activity"/>
    <property type="evidence" value="ECO:0007669"/>
    <property type="project" value="TreeGrafter"/>
</dbReference>
<dbReference type="Pfam" id="PF00454">
    <property type="entry name" value="PI3_PI4_kinase"/>
    <property type="match status" value="1"/>
</dbReference>
<dbReference type="GO" id="GO:0016303">
    <property type="term" value="F:1-phosphatidylinositol-3-kinase activity"/>
    <property type="evidence" value="ECO:0007669"/>
    <property type="project" value="TreeGrafter"/>
</dbReference>
<gene>
    <name evidence="4" type="ORF">P43SY_009442</name>
</gene>
<reference evidence="4" key="1">
    <citation type="submission" date="2021-12" db="EMBL/GenBank/DDBJ databases">
        <title>Prjna785345.</title>
        <authorList>
            <person name="Rujirawat T."/>
            <person name="Krajaejun T."/>
        </authorList>
    </citation>
    <scope>NUCLEOTIDE SEQUENCE</scope>
    <source>
        <strain evidence="4">Pi057C3</strain>
    </source>
</reference>
<dbReference type="EMBL" id="JAKCXM010000072">
    <property type="protein sequence ID" value="KAJ0403949.1"/>
    <property type="molecule type" value="Genomic_DNA"/>
</dbReference>
<dbReference type="PANTHER" id="PTHR10048">
    <property type="entry name" value="PHOSPHATIDYLINOSITOL KINASE"/>
    <property type="match status" value="1"/>
</dbReference>
<evidence type="ECO:0000256" key="2">
    <source>
        <dbReference type="ARBA" id="ARBA00022777"/>
    </source>
</evidence>